<dbReference type="Proteomes" id="UP001054821">
    <property type="component" value="Chromosome 3"/>
</dbReference>
<name>A0AAD4Z952_PRUDU</name>
<dbReference type="AlphaFoldDB" id="A0AAD4Z952"/>
<sequence length="140" mass="15805">MHVLQLKIEQVLSGTLLALPPSLALPTGCPDFLCPWNLKKNTAFRLMKARIRILFFRAHDARNYISVKHYVLPKTMSTFLYTSSLKEHGTLCSCTDQHLNTLNGTKPSQQQNCGIGGGLKRNHAKKKQSISKIMQLKHFT</sequence>
<organism evidence="1 2">
    <name type="scientific">Prunus dulcis</name>
    <name type="common">Almond</name>
    <name type="synonym">Amygdalus dulcis</name>
    <dbReference type="NCBI Taxonomy" id="3755"/>
    <lineage>
        <taxon>Eukaryota</taxon>
        <taxon>Viridiplantae</taxon>
        <taxon>Streptophyta</taxon>
        <taxon>Embryophyta</taxon>
        <taxon>Tracheophyta</taxon>
        <taxon>Spermatophyta</taxon>
        <taxon>Magnoliopsida</taxon>
        <taxon>eudicotyledons</taxon>
        <taxon>Gunneridae</taxon>
        <taxon>Pentapetalae</taxon>
        <taxon>rosids</taxon>
        <taxon>fabids</taxon>
        <taxon>Rosales</taxon>
        <taxon>Rosaceae</taxon>
        <taxon>Amygdaloideae</taxon>
        <taxon>Amygdaleae</taxon>
        <taxon>Prunus</taxon>
    </lineage>
</organism>
<dbReference type="EMBL" id="JAJFAZ020000003">
    <property type="protein sequence ID" value="KAI5337176.1"/>
    <property type="molecule type" value="Genomic_DNA"/>
</dbReference>
<proteinExistence type="predicted"/>
<gene>
    <name evidence="1" type="ORF">L3X38_016445</name>
</gene>
<keyword evidence="2" id="KW-1185">Reference proteome</keyword>
<evidence type="ECO:0000313" key="2">
    <source>
        <dbReference type="Proteomes" id="UP001054821"/>
    </source>
</evidence>
<reference evidence="1 2" key="1">
    <citation type="journal article" date="2022" name="G3 (Bethesda)">
        <title>Whole-genome sequence and methylome profiling of the almond [Prunus dulcis (Mill.) D.A. Webb] cultivar 'Nonpareil'.</title>
        <authorList>
            <person name="D'Amico-Willman K.M."/>
            <person name="Ouma W.Z."/>
            <person name="Meulia T."/>
            <person name="Sideli G.M."/>
            <person name="Gradziel T.M."/>
            <person name="Fresnedo-Ramirez J."/>
        </authorList>
    </citation>
    <scope>NUCLEOTIDE SEQUENCE [LARGE SCALE GENOMIC DNA]</scope>
    <source>
        <strain evidence="1">Clone GOH B32 T37-40</strain>
    </source>
</reference>
<comment type="caution">
    <text evidence="1">The sequence shown here is derived from an EMBL/GenBank/DDBJ whole genome shotgun (WGS) entry which is preliminary data.</text>
</comment>
<evidence type="ECO:0000313" key="1">
    <source>
        <dbReference type="EMBL" id="KAI5337176.1"/>
    </source>
</evidence>
<accession>A0AAD4Z952</accession>
<protein>
    <submittedName>
        <fullName evidence="1">Uncharacterized protein</fullName>
    </submittedName>
</protein>